<dbReference type="GO" id="GO:0005576">
    <property type="term" value="C:extracellular region"/>
    <property type="evidence" value="ECO:0007669"/>
    <property type="project" value="InterPro"/>
</dbReference>
<dbReference type="PROSITE" id="PS00134">
    <property type="entry name" value="TRYPSIN_HIS"/>
    <property type="match status" value="1"/>
</dbReference>
<dbReference type="GO" id="GO:0008061">
    <property type="term" value="F:chitin binding"/>
    <property type="evidence" value="ECO:0007669"/>
    <property type="project" value="InterPro"/>
</dbReference>
<keyword evidence="8" id="KW-0353">Hemolymph clotting</keyword>
<dbReference type="Pfam" id="PF00530">
    <property type="entry name" value="SRCR"/>
    <property type="match status" value="3"/>
</dbReference>
<dbReference type="Gene3D" id="3.10.100.10">
    <property type="entry name" value="Mannose-Binding Protein A, subunit A"/>
    <property type="match status" value="1"/>
</dbReference>
<evidence type="ECO:0000256" key="3">
    <source>
        <dbReference type="ARBA" id="ARBA00022670"/>
    </source>
</evidence>
<dbReference type="SUPFAM" id="SSF57424">
    <property type="entry name" value="LDL receptor-like module"/>
    <property type="match status" value="2"/>
</dbReference>
<keyword evidence="4" id="KW-0812">Transmembrane</keyword>
<feature type="domain" description="Chitin-binding type-2" evidence="22">
    <location>
        <begin position="124"/>
        <end position="181"/>
    </location>
</feature>
<dbReference type="PROSITE" id="PS00420">
    <property type="entry name" value="SRCR_1"/>
    <property type="match status" value="1"/>
</dbReference>
<dbReference type="GO" id="GO:0016020">
    <property type="term" value="C:membrane"/>
    <property type="evidence" value="ECO:0007669"/>
    <property type="project" value="UniProtKB-SubCell"/>
</dbReference>
<feature type="non-terminal residue" evidence="23">
    <location>
        <position position="1620"/>
    </location>
</feature>
<dbReference type="InterPro" id="IPR001254">
    <property type="entry name" value="Trypsin_dom"/>
</dbReference>
<evidence type="ECO:0000256" key="4">
    <source>
        <dbReference type="ARBA" id="ARBA00022692"/>
    </source>
</evidence>
<organism evidence="23 24">
    <name type="scientific">Acromyrmex heyeri</name>
    <dbReference type="NCBI Taxonomy" id="230685"/>
    <lineage>
        <taxon>Eukaryota</taxon>
        <taxon>Metazoa</taxon>
        <taxon>Ecdysozoa</taxon>
        <taxon>Arthropoda</taxon>
        <taxon>Hexapoda</taxon>
        <taxon>Insecta</taxon>
        <taxon>Pterygota</taxon>
        <taxon>Neoptera</taxon>
        <taxon>Endopterygota</taxon>
        <taxon>Hymenoptera</taxon>
        <taxon>Apocrita</taxon>
        <taxon>Aculeata</taxon>
        <taxon>Formicoidea</taxon>
        <taxon>Formicidae</taxon>
        <taxon>Myrmicinae</taxon>
        <taxon>Acromyrmex</taxon>
    </lineage>
</organism>
<dbReference type="GO" id="GO:0042381">
    <property type="term" value="P:hemolymph coagulation"/>
    <property type="evidence" value="ECO:0007669"/>
    <property type="project" value="UniProtKB-KW"/>
</dbReference>
<evidence type="ECO:0000256" key="10">
    <source>
        <dbReference type="ARBA" id="ARBA00022989"/>
    </source>
</evidence>
<keyword evidence="14" id="KW-0325">Glycoprotein</keyword>
<evidence type="ECO:0000256" key="8">
    <source>
        <dbReference type="ARBA" id="ARBA00022820"/>
    </source>
</evidence>
<dbReference type="SMART" id="SM00202">
    <property type="entry name" value="SR"/>
    <property type="match status" value="3"/>
</dbReference>
<dbReference type="OrthoDB" id="6020543at2759"/>
<dbReference type="InterPro" id="IPR001190">
    <property type="entry name" value="SRCR"/>
</dbReference>
<dbReference type="Pfam" id="PF00089">
    <property type="entry name" value="Trypsin"/>
    <property type="match status" value="1"/>
</dbReference>
<dbReference type="FunFam" id="3.10.250.10:FF:000007">
    <property type="entry name" value="Soluble scavenger receptor cysteine-rich domain-containing protein SSC5D"/>
    <property type="match status" value="1"/>
</dbReference>
<dbReference type="PANTHER" id="PTHR24252">
    <property type="entry name" value="ACROSIN-RELATED"/>
    <property type="match status" value="1"/>
</dbReference>
<sequence>MQIEFENEDLYEGVDIDSTKPRKGNLLLSRKSQHKIARYNPRLGVECPDNNSTGQFVYPPDCKFFVNCWKGRAFVQPCAPGTHFNPDTLECDFPHKVKCYEEPAYFKESDSVFQINRKSQKLQEPKCPPYLIGLLPHHGDCTKFIQCAHGATYIMNCGPGTVFNPTIGTCDWPRNVKGCEDIFKSDKKIPPASSNFNFEYDSAKYIEAKKITCPADFIGLLPHPETCKKFLQCANGVTHVMDCGPGTAFNPVTMVCDWPHNVPSCKTGKFDDKVHRMEDTAWIPLVTSTTSRSNQSPTFKPTWKPFTTSSSPPWISTWTTPRSFYDRSEHHVIYDYDHTPRESQYQDYGPHLEWKPSNENLRQSFDNNYEFQDRQWMENHRIDQNPQPVYHSDRPEGSWSYEHRNQNHRYDHRYYPPGYHHHHHHHHHYHNYGPTSNPSVNPNWNVANPTTLIGDQKYDQGYQGYTPNADSQRTDHDLHPIKQDYNWTMPGLYYPSSNYTFPFAGNVLLNNSNNNKFIKNSNQNKSRQDRLLPTWIGQENTTWNQSNGSFAFNPSTWHDQQKVQMEIQTRSWDQGMASQDDKLQQQFGKNIYQQSTVDKETNAKTAQWALKTNVLLNSKNQINLESTNTTEHPRSNFYPNGIYVNANGIKGHYITKEIEDNQKSHQSHNSENDYTLFTTTLMTTTEKISNKQLELSRRGREFENTAKEKELHNSDNINDFNLSSELIEYEDDYWNGNDTKTSNVNLRPPNIIEPEISDYNVDVLDKNIWKPRLVFENKTKTTTASSVIMKIGPKNTDIELFNIEAAPFQEVYYVPPVHPLIHSKKSVRLTPISGQIIRLRGGSEPSNGYVEIQGELPGWGIVCDSRNSWTLKEAHILCRQLGYSRGAEMAWQGRNNRNNMPTWIAANTVTCLGNETRFQSCKFTHNQECRIDRDAIGVRCIPNRIAHCYKDEIPHNGQCYHLADPDSGFNHAEALEYCKRRNARLIDITNQAENNFVSEWLLQSYPEVSSIMTSGFGFTSMGRTLWIWANSAHAKFKLDGNVCLLSNSNIGLTGALKPDKEFDYYEMRERSMNCDGMYICNNRKCINQTKVCDGKNDCNDRSDENICTAENFDYGIRLAGANNSYEGRIEVKILGHWGQVCDDGFGMINADVICKELGFDLGALEVRPGGFYGNLDPPTRFMVDQLKCRGNETTLRECDFNGWGVHNCQPEEAVGIVCKTAVNTCQEGYWKCNNSPTCIPTPFICDEVVDCPDQSDESSEYCDAPFELRLANGSNSLQGRVEVRHHGVWGTVCDDDFTNATAVVICRSLGYGGIAIAKKNGFFGPGQGPIWLDESYWINSQEHSEQNINELLPSNCGQRAKDFDSDEDLIFQKVVHGSIAPKGTYPWQASIRVRGHSRSNHWCGAVIISPLHVLTAAHCLEGYNKGTYFVRAGDYNTDINEGTEIEANIEDYYVHEEFRKGHRMNNDIALVLLKGLGIPLGKDIMPICLPAENAEYPPGLNCTISGFGSIETGKTTQSKNLRYGWVPLLDQSICRASYVYGEGAISDGMMCAGYLDEGIDTCDGDSGGPLACYHNGAFNLYGITSWGQHCGKANRPGVYVRIAYYRRWIDKKIRESIVGR</sequence>
<feature type="domain" description="SRCR" evidence="21">
    <location>
        <begin position="837"/>
        <end position="941"/>
    </location>
</feature>
<dbReference type="SUPFAM" id="SSF50494">
    <property type="entry name" value="Trypsin-like serine proteases"/>
    <property type="match status" value="1"/>
</dbReference>
<dbReference type="EMBL" id="JAANIB010000097">
    <property type="protein sequence ID" value="KAG5345856.1"/>
    <property type="molecule type" value="Genomic_DNA"/>
</dbReference>
<evidence type="ECO:0000256" key="11">
    <source>
        <dbReference type="ARBA" id="ARBA00023136"/>
    </source>
</evidence>
<dbReference type="InterPro" id="IPR016186">
    <property type="entry name" value="C-type_lectin-like/link_sf"/>
</dbReference>
<feature type="disulfide bond" evidence="18">
    <location>
        <begin position="1188"/>
        <end position="1198"/>
    </location>
</feature>
<dbReference type="PROSITE" id="PS50068">
    <property type="entry name" value="LDLRA_2"/>
    <property type="match status" value="2"/>
</dbReference>
<keyword evidence="24" id="KW-1185">Reference proteome</keyword>
<keyword evidence="10" id="KW-1133">Transmembrane helix</keyword>
<evidence type="ECO:0000256" key="7">
    <source>
        <dbReference type="ARBA" id="ARBA00022801"/>
    </source>
</evidence>
<feature type="domain" description="Peptidase S1" evidence="20">
    <location>
        <begin position="1374"/>
        <end position="1614"/>
    </location>
</feature>
<dbReference type="SMART" id="SM00192">
    <property type="entry name" value="LDLa"/>
    <property type="match status" value="2"/>
</dbReference>
<dbReference type="PRINTS" id="PR00258">
    <property type="entry name" value="SPERACTRCPTR"/>
</dbReference>
<comment type="catalytic activity">
    <reaction evidence="15">
        <text>Selective cleavage of 103-Arg-|-Ser-104 and 124-Ile-|-Ile-125 bonds in Limulus clotting factor B to form activated factor B. Cleavage of -Pro-Arg-|-Xaa- bonds in synthetic substrates.</text>
        <dbReference type="EC" id="3.4.21.84"/>
    </reaction>
</comment>
<dbReference type="PRINTS" id="PR00261">
    <property type="entry name" value="LDLRECEPTOR"/>
</dbReference>
<dbReference type="PROSITE" id="PS01209">
    <property type="entry name" value="LDLRA_1"/>
    <property type="match status" value="2"/>
</dbReference>
<evidence type="ECO:0000256" key="15">
    <source>
        <dbReference type="ARBA" id="ARBA00052079"/>
    </source>
</evidence>
<name>A0A836K682_9HYME</name>
<keyword evidence="11" id="KW-0472">Membrane</keyword>
<dbReference type="SUPFAM" id="SSF57625">
    <property type="entry name" value="Invertebrate chitin-binding proteins"/>
    <property type="match status" value="3"/>
</dbReference>
<evidence type="ECO:0000256" key="14">
    <source>
        <dbReference type="ARBA" id="ARBA00023180"/>
    </source>
</evidence>
<reference evidence="23 24" key="1">
    <citation type="submission" date="2020-02" db="EMBL/GenBank/DDBJ databases">
        <title>Relaxed selection underlies rapid genomic changes in the transitions from sociality to social parasitism in ants.</title>
        <authorList>
            <person name="Bi X."/>
        </authorList>
    </citation>
    <scope>NUCLEOTIDE SEQUENCE [LARGE SCALE GENOMIC DNA]</scope>
    <source>
        <strain evidence="23">BGI-DK2014b</strain>
        <tissue evidence="23">Whole body</tissue>
    </source>
</reference>
<dbReference type="PROSITE" id="PS00135">
    <property type="entry name" value="TRYPSIN_SER"/>
    <property type="match status" value="1"/>
</dbReference>
<dbReference type="InterPro" id="IPR036055">
    <property type="entry name" value="LDL_receptor-like_sf"/>
</dbReference>
<evidence type="ECO:0000256" key="12">
    <source>
        <dbReference type="ARBA" id="ARBA00023157"/>
    </source>
</evidence>
<protein>
    <recommendedName>
        <fullName evidence="16">limulus clotting factor C</fullName>
        <ecNumber evidence="16">3.4.21.84</ecNumber>
    </recommendedName>
</protein>
<comment type="subcellular location">
    <subcellularLocation>
        <location evidence="1">Membrane</location>
        <topology evidence="1">Single-pass membrane protein</topology>
    </subcellularLocation>
</comment>
<dbReference type="InterPro" id="IPR001304">
    <property type="entry name" value="C-type_lectin-like"/>
</dbReference>
<evidence type="ECO:0000259" key="22">
    <source>
        <dbReference type="PROSITE" id="PS50940"/>
    </source>
</evidence>
<evidence type="ECO:0000256" key="18">
    <source>
        <dbReference type="PROSITE-ProRule" id="PRU00196"/>
    </source>
</evidence>
<dbReference type="SMART" id="SM00034">
    <property type="entry name" value="CLECT"/>
    <property type="match status" value="1"/>
</dbReference>
<gene>
    <name evidence="23" type="primary">Prss12</name>
    <name evidence="23" type="ORF">G6Z77_0001964</name>
</gene>
<dbReference type="InterPro" id="IPR002557">
    <property type="entry name" value="Chitin-bd_dom"/>
</dbReference>
<comment type="caution">
    <text evidence="18">Lacks conserved residue(s) required for the propagation of feature annotation.</text>
</comment>
<dbReference type="SUPFAM" id="SSF56436">
    <property type="entry name" value="C-type lectin-like"/>
    <property type="match status" value="1"/>
</dbReference>
<dbReference type="InterPro" id="IPR033116">
    <property type="entry name" value="TRYPSIN_SER"/>
</dbReference>
<dbReference type="PROSITE" id="PS50240">
    <property type="entry name" value="TRYPSIN_DOM"/>
    <property type="match status" value="1"/>
</dbReference>
<dbReference type="CDD" id="cd00112">
    <property type="entry name" value="LDLa"/>
    <property type="match status" value="2"/>
</dbReference>
<dbReference type="InterPro" id="IPR043504">
    <property type="entry name" value="Peptidase_S1_PA_chymotrypsin"/>
</dbReference>
<dbReference type="GO" id="GO:0004252">
    <property type="term" value="F:serine-type endopeptidase activity"/>
    <property type="evidence" value="ECO:0007669"/>
    <property type="project" value="InterPro"/>
</dbReference>
<feature type="domain" description="SRCR" evidence="21">
    <location>
        <begin position="1268"/>
        <end position="1334"/>
    </location>
</feature>
<dbReference type="InterPro" id="IPR009003">
    <property type="entry name" value="Peptidase_S1_PA"/>
</dbReference>
<dbReference type="CDD" id="cd00190">
    <property type="entry name" value="Tryp_SPc"/>
    <property type="match status" value="1"/>
</dbReference>
<feature type="domain" description="Chitin-binding type-2" evidence="22">
    <location>
        <begin position="210"/>
        <end position="267"/>
    </location>
</feature>
<accession>A0A836K682</accession>
<dbReference type="PANTHER" id="PTHR24252:SF7">
    <property type="entry name" value="HYALIN"/>
    <property type="match status" value="1"/>
</dbReference>
<dbReference type="Gene3D" id="2.40.10.10">
    <property type="entry name" value="Trypsin-like serine proteases"/>
    <property type="match status" value="1"/>
</dbReference>
<dbReference type="FunFam" id="2.40.10.10:FF:000120">
    <property type="entry name" value="Putative serine protease"/>
    <property type="match status" value="1"/>
</dbReference>
<evidence type="ECO:0000256" key="9">
    <source>
        <dbReference type="ARBA" id="ARBA00022825"/>
    </source>
</evidence>
<feature type="disulfide bond" evidence="18">
    <location>
        <begin position="911"/>
        <end position="921"/>
    </location>
</feature>
<evidence type="ECO:0000256" key="16">
    <source>
        <dbReference type="ARBA" id="ARBA00066707"/>
    </source>
</evidence>
<evidence type="ECO:0000256" key="1">
    <source>
        <dbReference type="ARBA" id="ARBA00004167"/>
    </source>
</evidence>
<dbReference type="EC" id="3.4.21.84" evidence="16"/>
<dbReference type="Gene3D" id="3.10.250.10">
    <property type="entry name" value="SRCR-like domain"/>
    <property type="match status" value="3"/>
</dbReference>
<keyword evidence="13" id="KW-0675">Receptor</keyword>
<feature type="disulfide bond" evidence="17">
    <location>
        <begin position="1092"/>
        <end position="1107"/>
    </location>
</feature>
<dbReference type="InterPro" id="IPR036772">
    <property type="entry name" value="SRCR-like_dom_sf"/>
</dbReference>
<keyword evidence="2" id="KW-0768">Sushi</keyword>
<dbReference type="InterPro" id="IPR023415">
    <property type="entry name" value="LDLR_class-A_CS"/>
</dbReference>
<proteinExistence type="predicted"/>
<evidence type="ECO:0000259" key="21">
    <source>
        <dbReference type="PROSITE" id="PS50287"/>
    </source>
</evidence>
<evidence type="ECO:0000313" key="24">
    <source>
        <dbReference type="Proteomes" id="UP000670152"/>
    </source>
</evidence>
<keyword evidence="5" id="KW-0732">Signal</keyword>
<dbReference type="InterPro" id="IPR002172">
    <property type="entry name" value="LDrepeatLR_classA_rpt"/>
</dbReference>
<dbReference type="Gene3D" id="4.10.400.10">
    <property type="entry name" value="Low-density Lipoprotein Receptor"/>
    <property type="match status" value="1"/>
</dbReference>
<dbReference type="GO" id="GO:0006508">
    <property type="term" value="P:proteolysis"/>
    <property type="evidence" value="ECO:0007669"/>
    <property type="project" value="UniProtKB-KW"/>
</dbReference>
<keyword evidence="9 19" id="KW-0720">Serine protease</keyword>
<feature type="non-terminal residue" evidence="23">
    <location>
        <position position="1"/>
    </location>
</feature>
<dbReference type="CDD" id="cd00037">
    <property type="entry name" value="CLECT"/>
    <property type="match status" value="1"/>
</dbReference>
<comment type="caution">
    <text evidence="23">The sequence shown here is derived from an EMBL/GenBank/DDBJ whole genome shotgun (WGS) entry which is preliminary data.</text>
</comment>
<dbReference type="FunFam" id="3.10.250.10:FF:000016">
    <property type="entry name" value="Scavenger receptor cysteine-rich protein type 12"/>
    <property type="match status" value="1"/>
</dbReference>
<feature type="disulfide bond" evidence="17">
    <location>
        <begin position="1080"/>
        <end position="1098"/>
    </location>
</feature>
<keyword evidence="7 19" id="KW-0378">Hydrolase</keyword>
<dbReference type="Pfam" id="PF00057">
    <property type="entry name" value="Ldl_recept_a"/>
    <property type="match status" value="2"/>
</dbReference>
<evidence type="ECO:0000256" key="6">
    <source>
        <dbReference type="ARBA" id="ARBA00022737"/>
    </source>
</evidence>
<dbReference type="SMART" id="SM00020">
    <property type="entry name" value="Tryp_SPc"/>
    <property type="match status" value="1"/>
</dbReference>
<dbReference type="Proteomes" id="UP000670152">
    <property type="component" value="Unassembled WGS sequence"/>
</dbReference>
<evidence type="ECO:0000256" key="5">
    <source>
        <dbReference type="ARBA" id="ARBA00022729"/>
    </source>
</evidence>
<dbReference type="InterPro" id="IPR018114">
    <property type="entry name" value="TRYPSIN_HIS"/>
</dbReference>
<evidence type="ECO:0000259" key="20">
    <source>
        <dbReference type="PROSITE" id="PS50240"/>
    </source>
</evidence>
<dbReference type="Gene3D" id="2.170.140.10">
    <property type="entry name" value="Chitin binding domain"/>
    <property type="match status" value="3"/>
</dbReference>
<keyword evidence="3 19" id="KW-0645">Protease</keyword>
<dbReference type="InterPro" id="IPR016187">
    <property type="entry name" value="CTDL_fold"/>
</dbReference>
<dbReference type="InterPro" id="IPR036508">
    <property type="entry name" value="Chitin-bd_dom_sf"/>
</dbReference>
<feature type="domain" description="Chitin-binding type-2" evidence="22">
    <location>
        <begin position="44"/>
        <end position="101"/>
    </location>
</feature>
<keyword evidence="6" id="KW-0677">Repeat</keyword>
<dbReference type="SMART" id="SM00494">
    <property type="entry name" value="ChtBD2"/>
    <property type="match status" value="3"/>
</dbReference>
<dbReference type="SUPFAM" id="SSF56487">
    <property type="entry name" value="SRCR-like"/>
    <property type="match status" value="3"/>
</dbReference>
<evidence type="ECO:0000313" key="23">
    <source>
        <dbReference type="EMBL" id="KAG5345856.1"/>
    </source>
</evidence>
<dbReference type="Gene3D" id="4.10.1220.10">
    <property type="entry name" value="EGF-type module"/>
    <property type="match status" value="1"/>
</dbReference>
<dbReference type="Pfam" id="PF01607">
    <property type="entry name" value="CBM_14"/>
    <property type="match status" value="3"/>
</dbReference>
<evidence type="ECO:0000256" key="13">
    <source>
        <dbReference type="ARBA" id="ARBA00023170"/>
    </source>
</evidence>
<evidence type="ECO:0000256" key="17">
    <source>
        <dbReference type="PROSITE-ProRule" id="PRU00124"/>
    </source>
</evidence>
<feature type="domain" description="SRCR" evidence="21">
    <location>
        <begin position="1116"/>
        <end position="1219"/>
    </location>
</feature>
<evidence type="ECO:0000256" key="19">
    <source>
        <dbReference type="RuleBase" id="RU363034"/>
    </source>
</evidence>
<keyword evidence="12 18" id="KW-1015">Disulfide bond</keyword>
<dbReference type="PROSITE" id="PS50287">
    <property type="entry name" value="SRCR_2"/>
    <property type="match status" value="3"/>
</dbReference>
<dbReference type="PROSITE" id="PS50940">
    <property type="entry name" value="CHIT_BIND_II"/>
    <property type="match status" value="3"/>
</dbReference>
<evidence type="ECO:0000256" key="2">
    <source>
        <dbReference type="ARBA" id="ARBA00022659"/>
    </source>
</evidence>